<dbReference type="EMBL" id="CP115920">
    <property type="protein sequence ID" value="XCD16043.1"/>
    <property type="molecule type" value="Genomic_DNA"/>
</dbReference>
<sequence length="189" mass="21465">MSLQFPFIISGGTGSGKTTLLEALGELGFQVFPEVPRLLIEQQSRLNDGVLPWTQLGRFAEMCFQEMVIQRGLAQQSKQLSFLDRAIPDVCAYLEFGNLSVSDNIFSEANKEYQQTVLFCKPTRETYVQDEVRPYPFEEALSIHQALRMQYQGLGFQVIEIPLMTVQQRVEFVVELCQTHTATTISKES</sequence>
<protein>
    <submittedName>
        <fullName evidence="2">AAA family ATPase</fullName>
    </submittedName>
</protein>
<dbReference type="AlphaFoldDB" id="A0AAU8BJ49"/>
<evidence type="ECO:0000259" key="1">
    <source>
        <dbReference type="Pfam" id="PF13521"/>
    </source>
</evidence>
<accession>A0AAU8BJ49</accession>
<dbReference type="Gene3D" id="3.40.50.300">
    <property type="entry name" value="P-loop containing nucleotide triphosphate hydrolases"/>
    <property type="match status" value="1"/>
</dbReference>
<gene>
    <name evidence="2" type="ORF">PG915_16105</name>
</gene>
<dbReference type="RefSeq" id="WP_353497366.1">
    <property type="nucleotide sequence ID" value="NZ_CP115920.1"/>
</dbReference>
<organism evidence="2">
    <name type="scientific">Vibrio chaetopteri</name>
    <dbReference type="NCBI Taxonomy" id="3016528"/>
    <lineage>
        <taxon>Bacteria</taxon>
        <taxon>Pseudomonadati</taxon>
        <taxon>Pseudomonadota</taxon>
        <taxon>Gammaproteobacteria</taxon>
        <taxon>Vibrionales</taxon>
        <taxon>Vibrionaceae</taxon>
        <taxon>Vibrio</taxon>
    </lineage>
</organism>
<dbReference type="InterPro" id="IPR038727">
    <property type="entry name" value="NadR/Ttd14_AAA_dom"/>
</dbReference>
<dbReference type="InterPro" id="IPR027417">
    <property type="entry name" value="P-loop_NTPase"/>
</dbReference>
<dbReference type="Pfam" id="PF13521">
    <property type="entry name" value="AAA_28"/>
    <property type="match status" value="1"/>
</dbReference>
<name>A0AAU8BJ49_9VIBR</name>
<reference evidence="2" key="1">
    <citation type="submission" date="2023-01" db="EMBL/GenBank/DDBJ databases">
        <title>Vibrio sp. CB1-14 genome sequencing.</title>
        <authorList>
            <person name="Otstavnykh N."/>
            <person name="Isaeva M."/>
            <person name="Meleshko D."/>
        </authorList>
    </citation>
    <scope>NUCLEOTIDE SEQUENCE</scope>
    <source>
        <strain evidence="2">CB1-14</strain>
    </source>
</reference>
<evidence type="ECO:0000313" key="2">
    <source>
        <dbReference type="EMBL" id="XCD16043.1"/>
    </source>
</evidence>
<dbReference type="KEGG" id="vck:PG915_16105"/>
<feature type="domain" description="NadR/Ttd14 AAA" evidence="1">
    <location>
        <begin position="7"/>
        <end position="169"/>
    </location>
</feature>
<proteinExistence type="predicted"/>
<dbReference type="SUPFAM" id="SSF52540">
    <property type="entry name" value="P-loop containing nucleoside triphosphate hydrolases"/>
    <property type="match status" value="1"/>
</dbReference>